<evidence type="ECO:0000313" key="1">
    <source>
        <dbReference type="EMBL" id="VAW59977.1"/>
    </source>
</evidence>
<organism evidence="1">
    <name type="scientific">hydrothermal vent metagenome</name>
    <dbReference type="NCBI Taxonomy" id="652676"/>
    <lineage>
        <taxon>unclassified sequences</taxon>
        <taxon>metagenomes</taxon>
        <taxon>ecological metagenomes</taxon>
    </lineage>
</organism>
<accession>A0A3B0XAM7</accession>
<dbReference type="EMBL" id="UOFH01000117">
    <property type="protein sequence ID" value="VAW59977.1"/>
    <property type="molecule type" value="Genomic_DNA"/>
</dbReference>
<gene>
    <name evidence="1" type="ORF">MNBD_GAMMA08-558</name>
</gene>
<dbReference type="AlphaFoldDB" id="A0A3B0XAM7"/>
<sequence length="133" mass="15716">MYTRHNEVQQLRSEATEVQAIYYNHVQTALKRLNNQIRFKIPTLKHLDLILQNDAWIVVDTVLNDMPIIAWSDFNIEHRETLHQPVKCVIRFYHFAADKIMDKTLEAMELVLGEKMADDLPDEVSHVLDFKRD</sequence>
<proteinExistence type="predicted"/>
<name>A0A3B0XAM7_9ZZZZ</name>
<reference evidence="1" key="1">
    <citation type="submission" date="2018-06" db="EMBL/GenBank/DDBJ databases">
        <authorList>
            <person name="Zhirakovskaya E."/>
        </authorList>
    </citation>
    <scope>NUCLEOTIDE SEQUENCE</scope>
</reference>
<protein>
    <submittedName>
        <fullName evidence="1">Uncharacterized protein</fullName>
    </submittedName>
</protein>